<feature type="coiled-coil region" evidence="4">
    <location>
        <begin position="388"/>
        <end position="415"/>
    </location>
</feature>
<dbReference type="InterPro" id="IPR003587">
    <property type="entry name" value="Hint_dom_N"/>
</dbReference>
<dbReference type="GO" id="GO:0016539">
    <property type="term" value="P:intein-mediated protein splicing"/>
    <property type="evidence" value="ECO:0007669"/>
    <property type="project" value="InterPro"/>
</dbReference>
<dbReference type="PROSITE" id="PS50819">
    <property type="entry name" value="INTEIN_ENDONUCLEASE"/>
    <property type="match status" value="1"/>
</dbReference>
<evidence type="ECO:0000256" key="2">
    <source>
        <dbReference type="ARBA" id="ARBA00023000"/>
    </source>
</evidence>
<dbReference type="PROSITE" id="PS50817">
    <property type="entry name" value="INTEIN_N_TER"/>
    <property type="match status" value="1"/>
</dbReference>
<dbReference type="NCBIfam" id="TIGR01443">
    <property type="entry name" value="intein_Cterm"/>
    <property type="match status" value="1"/>
</dbReference>
<reference evidence="6" key="1">
    <citation type="submission" date="2023-11" db="EMBL/GenBank/DDBJ databases">
        <title>Characterization of a newly isolated phage infecting non-aureus staphylococci isolated from bovine mastitis.</title>
        <authorList>
            <person name="Wanecka A."/>
            <person name="Marynowska M."/>
            <person name="Wesolowski W."/>
            <person name="Bloch S."/>
            <person name="Nejman-Falenczyk B."/>
            <person name="Neumann J."/>
            <person name="Krol J."/>
            <person name="Florek M."/>
            <person name="Ulanicki K."/>
            <person name="Napierala A."/>
            <person name="Twardon J."/>
            <person name="Wolska B."/>
            <person name="Porebska J."/>
            <person name="Ziubrzycka A."/>
            <person name="Czeretowicz I."/>
            <person name="Benisz M."/>
        </authorList>
    </citation>
    <scope>NUCLEOTIDE SEQUENCE</scope>
</reference>
<dbReference type="GO" id="GO:0004519">
    <property type="term" value="F:endonuclease activity"/>
    <property type="evidence" value="ECO:0007669"/>
    <property type="project" value="InterPro"/>
</dbReference>
<keyword evidence="4" id="KW-0175">Coiled coil</keyword>
<evidence type="ECO:0000256" key="4">
    <source>
        <dbReference type="SAM" id="Coils"/>
    </source>
</evidence>
<keyword evidence="2" id="KW-0651">Protein splicing</keyword>
<dbReference type="Gene3D" id="3.10.28.10">
    <property type="entry name" value="Homing endonucleases"/>
    <property type="match status" value="1"/>
</dbReference>
<dbReference type="GO" id="GO:0003676">
    <property type="term" value="F:nucleic acid binding"/>
    <property type="evidence" value="ECO:0007669"/>
    <property type="project" value="InterPro"/>
</dbReference>
<accession>A0AAU6MXK5</accession>
<dbReference type="InterPro" id="IPR036895">
    <property type="entry name" value="Uracil-DNA_glycosylase-like_sf"/>
</dbReference>
<keyword evidence="3" id="KW-1194">Viral DNA replication</keyword>
<evidence type="ECO:0000313" key="6">
    <source>
        <dbReference type="EMBL" id="WVX90702.1"/>
    </source>
</evidence>
<dbReference type="GO" id="GO:0039693">
    <property type="term" value="P:viral DNA genome replication"/>
    <property type="evidence" value="ECO:0007669"/>
    <property type="project" value="UniProtKB-KW"/>
</dbReference>
<proteinExistence type="predicted"/>
<gene>
    <name evidence="6" type="ORF">184DA_96</name>
</gene>
<dbReference type="InterPro" id="IPR027434">
    <property type="entry name" value="Homing_endonucl"/>
</dbReference>
<dbReference type="Gene3D" id="2.170.16.10">
    <property type="entry name" value="Hedgehog/Intein (Hint) domain"/>
    <property type="match status" value="1"/>
</dbReference>
<feature type="domain" description="DOD-type homing endonuclease" evidence="5">
    <location>
        <begin position="892"/>
        <end position="1029"/>
    </location>
</feature>
<dbReference type="SUPFAM" id="SSF56672">
    <property type="entry name" value="DNA/RNA polymerases"/>
    <property type="match status" value="1"/>
</dbReference>
<dbReference type="SUPFAM" id="SSF55608">
    <property type="entry name" value="Homing endonucleases"/>
    <property type="match status" value="1"/>
</dbReference>
<dbReference type="InterPro" id="IPR030934">
    <property type="entry name" value="Intein_C"/>
</dbReference>
<dbReference type="InterPro" id="IPR003586">
    <property type="entry name" value="Hint_dom_C"/>
</dbReference>
<dbReference type="InterPro" id="IPR036397">
    <property type="entry name" value="RNaseH_sf"/>
</dbReference>
<keyword evidence="3" id="KW-0235">DNA replication</keyword>
<dbReference type="InterPro" id="IPR004042">
    <property type="entry name" value="Intein_endonuc_central"/>
</dbReference>
<dbReference type="SUPFAM" id="SSF51294">
    <property type="entry name" value="Hedgehog/intein (Hint) domain"/>
    <property type="match status" value="1"/>
</dbReference>
<name>A0AAU6MXK5_9CAUD</name>
<dbReference type="SMART" id="SM00305">
    <property type="entry name" value="HintC"/>
    <property type="match status" value="1"/>
</dbReference>
<dbReference type="Gene3D" id="3.40.470.10">
    <property type="entry name" value="Uracil-DNA glycosylase-like domain"/>
    <property type="match status" value="1"/>
</dbReference>
<dbReference type="InterPro" id="IPR012337">
    <property type="entry name" value="RNaseH-like_sf"/>
</dbReference>
<evidence type="ECO:0000256" key="3">
    <source>
        <dbReference type="ARBA" id="ARBA00023109"/>
    </source>
</evidence>
<dbReference type="InterPro" id="IPR036844">
    <property type="entry name" value="Hint_dom_sf"/>
</dbReference>
<keyword evidence="1" id="KW-0068">Autocatalytic cleavage</keyword>
<dbReference type="SMART" id="SM00306">
    <property type="entry name" value="HintN"/>
    <property type="match status" value="1"/>
</dbReference>
<evidence type="ECO:0000259" key="5">
    <source>
        <dbReference type="PROSITE" id="PS50819"/>
    </source>
</evidence>
<dbReference type="Gene3D" id="3.30.420.10">
    <property type="entry name" value="Ribonuclease H-like superfamily/Ribonuclease H"/>
    <property type="match status" value="1"/>
</dbReference>
<sequence length="1144" mass="133010">MKVLILFDHIREEHFSVSKDGSVKSNVLNTPNGKTLKKLLEKCSNLKRDKSNRDYDIDFLYNAVPTPIRNDYGKIIKYQDIKQAEVKPYYERMNNLIIDNAYDMIIPLGKLGVKYLLNVSAISKVRGVPSKVTIESETSSHDVWVLPTYSIEYTNVNKNSERHVVSDLQTVGKFVEQGEEAFKPKEVSYELVDTIERVREIFNKEVKNDNYDGVDITAWDLETNSLKPDKEGSKPLVLSLSWRNGQGVTIPLYKSDFKWKNGQDDINEVLELLKNWLASKEDMKVAHNGKYDIKFLMSTEDFRDFENIQDTKVGWYLAVTQEVKESLRLSDLAYEVTDVGGYDKPLEDFKMWFVTKLLRFFSDKVKEIQKGNKKIAKKEYDIKAPEYKEWLDNKLEEMTGELDDTEQRFRVSELEKKYIQLGLKPEVVNMNYTMEDDFKVIAEQSPEYMGLSDYAKSYTLNTAIDLINKYRDVKDVVNDIDGGNFNYDWIPIELMHPYASGDTDVCRRIHCDVVKKLKEQNRPKSMHLLEVNYPRLTKSLARIESNGLYCDLDYMKENDESYESEMAKNHATMREHWAVKEFEEYQYNLYQMALEEHEKKPKDRDKDIHQYRDKFKDGKWMFSPSSGDHKGRVMYDILGIQLPYDKEYVKDKPFNANVKEADLTWQDYKTDKKAISYALDNLDLKDDVKELLELLKYHASMQTKRNSFTKKLPNMINKQKRTLHGSFSETGTECIAGDSLLITSEGIKEIKDLGTTRSDKTFEDLKLLVPNHNNSISETDAFYYSGKGKSLIITLENGLELVTSYNHPLRRNNYYSRGKNFDINSKTKKHINDFSWVESSNLKQGDYIQVSNNTNMYGNKVELDTSKHEYRKKLNTVPYVLPKKLTYELSEFIGMFMADGNIKYENGSKTLVITNNSCEVLERAKFLIKELFDIQAVVCKPINRTPYVRFSSKGLVTWLEDTFTLVTGALNKSVPNIILQSTKEVQEGFIKGLSLDSSVKKKDYPSIYFSSISKDMMRKLNIMLNNMGYMTRFSTTKDNRGYNDCYQVQLTYEYALQYLNTIGFEQSNKEHYLQKNINFYKEEGKFKTKKEGYLCFEDTVTVKIKSIKDNGYVDLFDLHVPNEHSFVANSIVNHNTSRLSSSNP</sequence>
<dbReference type="SUPFAM" id="SSF53098">
    <property type="entry name" value="Ribonuclease H-like"/>
    <property type="match status" value="1"/>
</dbReference>
<evidence type="ECO:0000256" key="1">
    <source>
        <dbReference type="ARBA" id="ARBA00022813"/>
    </source>
</evidence>
<dbReference type="InterPro" id="IPR043502">
    <property type="entry name" value="DNA/RNA_pol_sf"/>
</dbReference>
<organism evidence="6">
    <name type="scientific">Staphylococcus phage 184DA</name>
    <dbReference type="NCBI Taxonomy" id="3110532"/>
    <lineage>
        <taxon>Viruses</taxon>
        <taxon>Duplodnaviria</taxon>
        <taxon>Heunggongvirae</taxon>
        <taxon>Uroviricota</taxon>
        <taxon>Caudoviricetes</taxon>
    </lineage>
</organism>
<dbReference type="EMBL" id="OR885926">
    <property type="protein sequence ID" value="WVX90702.1"/>
    <property type="molecule type" value="Genomic_DNA"/>
</dbReference>
<dbReference type="InterPro" id="IPR006141">
    <property type="entry name" value="Intein_N"/>
</dbReference>
<protein>
    <submittedName>
        <fullName evidence="6">DNA polymerase</fullName>
    </submittedName>
</protein>
<dbReference type="PROSITE" id="PS50818">
    <property type="entry name" value="INTEIN_C_TER"/>
    <property type="match status" value="1"/>
</dbReference>